<feature type="region of interest" description="Disordered" evidence="1">
    <location>
        <begin position="201"/>
        <end position="226"/>
    </location>
</feature>
<dbReference type="EMBL" id="MN738999">
    <property type="protein sequence ID" value="QHT34366.1"/>
    <property type="molecule type" value="Genomic_DNA"/>
</dbReference>
<dbReference type="AlphaFoldDB" id="A0A6C0EYU7"/>
<proteinExistence type="predicted"/>
<organism evidence="2">
    <name type="scientific">viral metagenome</name>
    <dbReference type="NCBI Taxonomy" id="1070528"/>
    <lineage>
        <taxon>unclassified sequences</taxon>
        <taxon>metagenomes</taxon>
        <taxon>organismal metagenomes</taxon>
    </lineage>
</organism>
<feature type="compositionally biased region" description="Basic and acidic residues" evidence="1">
    <location>
        <begin position="212"/>
        <end position="226"/>
    </location>
</feature>
<sequence length="246" mass="28056">MSACMSICETATATATTFAAAAGVVENNGSNGGNGIYTTQNNLLLKNLLKFYDQGNNLDTMLKIINGHSNISLRIIDWFATNYAKKFYTVYTIKNTSRRFKVYVDYKLKLKAYSKKRFDPFCRWDRITIPYKDGTFIQTTIGQLNFFKWAIENDVVHYIEENYQTIENDMNSRNSTSKHLQSSLSSTSTASEECDIFDIQSETTTTTNESNSKTDKTKTRKKREELSISATKSIKKEKVEIVVSFE</sequence>
<dbReference type="Pfam" id="PF23827">
    <property type="entry name" value="DUF7197"/>
    <property type="match status" value="1"/>
</dbReference>
<evidence type="ECO:0000256" key="1">
    <source>
        <dbReference type="SAM" id="MobiDB-lite"/>
    </source>
</evidence>
<feature type="compositionally biased region" description="Low complexity" evidence="1">
    <location>
        <begin position="201"/>
        <end position="211"/>
    </location>
</feature>
<protein>
    <submittedName>
        <fullName evidence="2">Uncharacterized protein</fullName>
    </submittedName>
</protein>
<evidence type="ECO:0000313" key="2">
    <source>
        <dbReference type="EMBL" id="QHT34366.1"/>
    </source>
</evidence>
<name>A0A6C0EYU7_9ZZZZ</name>
<reference evidence="2" key="1">
    <citation type="journal article" date="2020" name="Nature">
        <title>Giant virus diversity and host interactions through global metagenomics.</title>
        <authorList>
            <person name="Schulz F."/>
            <person name="Roux S."/>
            <person name="Paez-Espino D."/>
            <person name="Jungbluth S."/>
            <person name="Walsh D.A."/>
            <person name="Denef V.J."/>
            <person name="McMahon K.D."/>
            <person name="Konstantinidis K.T."/>
            <person name="Eloe-Fadrosh E.A."/>
            <person name="Kyrpides N.C."/>
            <person name="Woyke T."/>
        </authorList>
    </citation>
    <scope>NUCLEOTIDE SEQUENCE</scope>
    <source>
        <strain evidence="2">GVMAG-M-3300009163-63</strain>
    </source>
</reference>
<dbReference type="InterPro" id="IPR055621">
    <property type="entry name" value="DUF7197"/>
</dbReference>
<accession>A0A6C0EYU7</accession>